<evidence type="ECO:0000313" key="2">
    <source>
        <dbReference type="EMBL" id="KPI82583.1"/>
    </source>
</evidence>
<feature type="compositionally biased region" description="Basic and acidic residues" evidence="1">
    <location>
        <begin position="155"/>
        <end position="181"/>
    </location>
</feature>
<comment type="caution">
    <text evidence="2">The sequence shown here is derived from an EMBL/GenBank/DDBJ whole genome shotgun (WGS) entry which is preliminary data.</text>
</comment>
<name>A0A0N1P8Z2_LEPSE</name>
<organism evidence="2 3">
    <name type="scientific">Leptomonas seymouri</name>
    <dbReference type="NCBI Taxonomy" id="5684"/>
    <lineage>
        <taxon>Eukaryota</taxon>
        <taxon>Discoba</taxon>
        <taxon>Euglenozoa</taxon>
        <taxon>Kinetoplastea</taxon>
        <taxon>Metakinetoplastina</taxon>
        <taxon>Trypanosomatida</taxon>
        <taxon>Trypanosomatidae</taxon>
        <taxon>Leishmaniinae</taxon>
        <taxon>Leptomonas</taxon>
    </lineage>
</organism>
<gene>
    <name evidence="2" type="ORF">ABL78_8407</name>
</gene>
<accession>A0A0N1P8Z2</accession>
<dbReference type="AlphaFoldDB" id="A0A0N1P8Z2"/>
<evidence type="ECO:0000256" key="1">
    <source>
        <dbReference type="SAM" id="MobiDB-lite"/>
    </source>
</evidence>
<dbReference type="VEuPathDB" id="TriTrypDB:Lsey_0723_0010"/>
<evidence type="ECO:0000313" key="3">
    <source>
        <dbReference type="Proteomes" id="UP000038009"/>
    </source>
</evidence>
<keyword evidence="3" id="KW-1185">Reference proteome</keyword>
<dbReference type="EMBL" id="LJSK01000722">
    <property type="protein sequence ID" value="KPI82583.1"/>
    <property type="molecule type" value="Genomic_DNA"/>
</dbReference>
<proteinExistence type="predicted"/>
<sequence>MVAVRAVREAIDEVHVVKLLQQLGGGEGAPLQLQPRHAVGLLQRILSVRRYGWNLFIVRCRWNREIRRRRRGRGGGRTGGLCSYHSSFCSCWKLIKDNPRVRWRRHGLSSRWWRTRPLLPTSPHSVAPHLLRNSLFTVKRNAAGASHTLQHLRGRSAEESHKPKDGHQHHGSDAEKTKQRELPLVAPGTCASDGTGGQRQPHSLPP</sequence>
<reference evidence="2 3" key="1">
    <citation type="journal article" date="2015" name="PLoS Pathog.">
        <title>Leptomonas seymouri: Adaptations to the Dixenous Life Cycle Analyzed by Genome Sequencing, Transcriptome Profiling and Co-infection with Leishmania donovani.</title>
        <authorList>
            <person name="Kraeva N."/>
            <person name="Butenko A."/>
            <person name="Hlavacova J."/>
            <person name="Kostygov A."/>
            <person name="Myskova J."/>
            <person name="Grybchuk D."/>
            <person name="Lestinova T."/>
            <person name="Votypka J."/>
            <person name="Volf P."/>
            <person name="Opperdoes F."/>
            <person name="Flegontov P."/>
            <person name="Lukes J."/>
            <person name="Yurchenko V."/>
        </authorList>
    </citation>
    <scope>NUCLEOTIDE SEQUENCE [LARGE SCALE GENOMIC DNA]</scope>
    <source>
        <strain evidence="2 3">ATCC 30220</strain>
    </source>
</reference>
<dbReference type="Proteomes" id="UP000038009">
    <property type="component" value="Unassembled WGS sequence"/>
</dbReference>
<feature type="region of interest" description="Disordered" evidence="1">
    <location>
        <begin position="151"/>
        <end position="206"/>
    </location>
</feature>
<protein>
    <submittedName>
        <fullName evidence="2">Uncharacterized protein</fullName>
    </submittedName>
</protein>